<keyword evidence="1" id="KW-0812">Transmembrane</keyword>
<feature type="non-terminal residue" evidence="2">
    <location>
        <position position="132"/>
    </location>
</feature>
<protein>
    <submittedName>
        <fullName evidence="2">Uncharacterized protein</fullName>
    </submittedName>
</protein>
<gene>
    <name evidence="2" type="ORF">S03H2_51024</name>
</gene>
<organism evidence="2">
    <name type="scientific">marine sediment metagenome</name>
    <dbReference type="NCBI Taxonomy" id="412755"/>
    <lineage>
        <taxon>unclassified sequences</taxon>
        <taxon>metagenomes</taxon>
        <taxon>ecological metagenomes</taxon>
    </lineage>
</organism>
<dbReference type="EMBL" id="BARU01032347">
    <property type="protein sequence ID" value="GAH70006.1"/>
    <property type="molecule type" value="Genomic_DNA"/>
</dbReference>
<sequence>MNIILIHMGRKKYFIMLLLLCFNFYYSTDIIVTAKNYTIEAQDSIILTYEESSESIVILEFKKHDSRRFHVEVKNLSNMILSSRYNYTLDLYLAFIKDGQYTVTLTNPNNEKIEISVEQVSFPVERNSNTEG</sequence>
<keyword evidence="1" id="KW-1133">Transmembrane helix</keyword>
<keyword evidence="1" id="KW-0472">Membrane</keyword>
<evidence type="ECO:0000313" key="2">
    <source>
        <dbReference type="EMBL" id="GAH70006.1"/>
    </source>
</evidence>
<dbReference type="AlphaFoldDB" id="X1HIR8"/>
<proteinExistence type="predicted"/>
<comment type="caution">
    <text evidence="2">The sequence shown here is derived from an EMBL/GenBank/DDBJ whole genome shotgun (WGS) entry which is preliminary data.</text>
</comment>
<feature type="transmembrane region" description="Helical" evidence="1">
    <location>
        <begin position="12"/>
        <end position="28"/>
    </location>
</feature>
<evidence type="ECO:0000256" key="1">
    <source>
        <dbReference type="SAM" id="Phobius"/>
    </source>
</evidence>
<name>X1HIR8_9ZZZZ</name>
<reference evidence="2" key="1">
    <citation type="journal article" date="2014" name="Front. Microbiol.">
        <title>High frequency of phylogenetically diverse reductive dehalogenase-homologous genes in deep subseafloor sedimentary metagenomes.</title>
        <authorList>
            <person name="Kawai M."/>
            <person name="Futagami T."/>
            <person name="Toyoda A."/>
            <person name="Takaki Y."/>
            <person name="Nishi S."/>
            <person name="Hori S."/>
            <person name="Arai W."/>
            <person name="Tsubouchi T."/>
            <person name="Morono Y."/>
            <person name="Uchiyama I."/>
            <person name="Ito T."/>
            <person name="Fujiyama A."/>
            <person name="Inagaki F."/>
            <person name="Takami H."/>
        </authorList>
    </citation>
    <scope>NUCLEOTIDE SEQUENCE</scope>
    <source>
        <strain evidence="2">Expedition CK06-06</strain>
    </source>
</reference>
<accession>X1HIR8</accession>